<proteinExistence type="inferred from homology"/>
<keyword evidence="2" id="KW-0229">DNA integration</keyword>
<dbReference type="Gene3D" id="1.10.443.10">
    <property type="entry name" value="Intergrase catalytic core"/>
    <property type="match status" value="1"/>
</dbReference>
<sequence>MKLTDSAIRAAKPKEKQYKLTDGNGLTLLIYPDGSKHWRYRYLFNEKESMLSLGKYPETTLAQARSIHDGYKAILKQGINPSTHRKEEKRKAIVSVENSFEAVARTWWMHWKHAKTERHVAYTLRRMEADIFPFIGAKPVNTLTAMHFIELVYKVQSRGALDIAKRVLTMCGQVMRYAVQHGLSERNPAADIKPADILKKRKKVNHKRIPESELPDLLQKINQYDGQPLTRLALQLMTLTFIRTSELIGGRWEEISFDNAEWRIPPERMKMRSQHIVPLSDQAITVLREIKALNSDPVLLFPSERRNGKTMSNNTIIYALYRIGYKGRMTGHGFRGLASTVLHEKNFDHKWIELQLAHAERDEVSAAYNHALYLEQRRKMMQWWGEYIEMKGI</sequence>
<evidence type="ECO:0000259" key="7">
    <source>
        <dbReference type="PROSITE" id="PS51900"/>
    </source>
</evidence>
<protein>
    <submittedName>
        <fullName evidence="8">Phage integrase family protein</fullName>
    </submittedName>
</protein>
<name>Q0AF93_NITEC</name>
<dbReference type="PANTHER" id="PTHR30629:SF2">
    <property type="entry name" value="PROPHAGE INTEGRASE INTS-RELATED"/>
    <property type="match status" value="1"/>
</dbReference>
<dbReference type="Pfam" id="PF13356">
    <property type="entry name" value="Arm-DNA-bind_3"/>
    <property type="match status" value="1"/>
</dbReference>
<feature type="domain" description="Core-binding (CB)" evidence="7">
    <location>
        <begin position="98"/>
        <end position="179"/>
    </location>
</feature>
<keyword evidence="3 5" id="KW-0238">DNA-binding</keyword>
<dbReference type="InterPro" id="IPR050808">
    <property type="entry name" value="Phage_Integrase"/>
</dbReference>
<dbReference type="GO" id="GO:0003677">
    <property type="term" value="F:DNA binding"/>
    <property type="evidence" value="ECO:0007669"/>
    <property type="project" value="UniProtKB-UniRule"/>
</dbReference>
<dbReference type="Gene3D" id="3.30.160.390">
    <property type="entry name" value="Integrase, DNA-binding domain"/>
    <property type="match status" value="1"/>
</dbReference>
<evidence type="ECO:0000313" key="9">
    <source>
        <dbReference type="Proteomes" id="UP000001966"/>
    </source>
</evidence>
<dbReference type="Proteomes" id="UP000001966">
    <property type="component" value="Chromosome"/>
</dbReference>
<dbReference type="HOGENOM" id="CLU_027562_0_0_4"/>
<keyword evidence="4" id="KW-0233">DNA recombination</keyword>
<dbReference type="PROSITE" id="PS51898">
    <property type="entry name" value="TYR_RECOMBINASE"/>
    <property type="match status" value="1"/>
</dbReference>
<organism evidence="8 9">
    <name type="scientific">Nitrosomonas eutropha (strain DSM 101675 / C91 / Nm57)</name>
    <dbReference type="NCBI Taxonomy" id="335283"/>
    <lineage>
        <taxon>Bacteria</taxon>
        <taxon>Pseudomonadati</taxon>
        <taxon>Pseudomonadota</taxon>
        <taxon>Betaproteobacteria</taxon>
        <taxon>Nitrosomonadales</taxon>
        <taxon>Nitrosomonadaceae</taxon>
        <taxon>Nitrosomonas</taxon>
    </lineage>
</organism>
<evidence type="ECO:0000256" key="4">
    <source>
        <dbReference type="ARBA" id="ARBA00023172"/>
    </source>
</evidence>
<dbReference type="GO" id="GO:0006310">
    <property type="term" value="P:DNA recombination"/>
    <property type="evidence" value="ECO:0007669"/>
    <property type="project" value="UniProtKB-KW"/>
</dbReference>
<dbReference type="OrthoDB" id="9775880at2"/>
<dbReference type="InterPro" id="IPR013762">
    <property type="entry name" value="Integrase-like_cat_sf"/>
</dbReference>
<gene>
    <name evidence="8" type="ordered locus">Neut_1755</name>
</gene>
<dbReference type="InterPro" id="IPR025166">
    <property type="entry name" value="Integrase_DNA_bind_dom"/>
</dbReference>
<dbReference type="RefSeq" id="WP_011634795.1">
    <property type="nucleotide sequence ID" value="NC_008344.1"/>
</dbReference>
<dbReference type="KEGG" id="net:Neut_1755"/>
<dbReference type="InterPro" id="IPR010998">
    <property type="entry name" value="Integrase_recombinase_N"/>
</dbReference>
<dbReference type="Pfam" id="PF22022">
    <property type="entry name" value="Phage_int_M"/>
    <property type="match status" value="1"/>
</dbReference>
<dbReference type="InterPro" id="IPR002104">
    <property type="entry name" value="Integrase_catalytic"/>
</dbReference>
<dbReference type="InterPro" id="IPR038488">
    <property type="entry name" value="Integrase_DNA-bd_sf"/>
</dbReference>
<dbReference type="CDD" id="cd00801">
    <property type="entry name" value="INT_P4_C"/>
    <property type="match status" value="1"/>
</dbReference>
<evidence type="ECO:0000313" key="8">
    <source>
        <dbReference type="EMBL" id="ABI59989.1"/>
    </source>
</evidence>
<dbReference type="InterPro" id="IPR053876">
    <property type="entry name" value="Phage_int_M"/>
</dbReference>
<dbReference type="InterPro" id="IPR011010">
    <property type="entry name" value="DNA_brk_join_enz"/>
</dbReference>
<evidence type="ECO:0000259" key="6">
    <source>
        <dbReference type="PROSITE" id="PS51898"/>
    </source>
</evidence>
<feature type="domain" description="Tyr recombinase" evidence="6">
    <location>
        <begin position="204"/>
        <end position="381"/>
    </location>
</feature>
<evidence type="ECO:0000256" key="5">
    <source>
        <dbReference type="PROSITE-ProRule" id="PRU01248"/>
    </source>
</evidence>
<dbReference type="STRING" id="335283.Neut_1755"/>
<dbReference type="SUPFAM" id="SSF56349">
    <property type="entry name" value="DNA breaking-rejoining enzymes"/>
    <property type="match status" value="1"/>
</dbReference>
<dbReference type="GO" id="GO:0015074">
    <property type="term" value="P:DNA integration"/>
    <property type="evidence" value="ECO:0007669"/>
    <property type="project" value="UniProtKB-KW"/>
</dbReference>
<dbReference type="EMBL" id="CP000450">
    <property type="protein sequence ID" value="ABI59989.1"/>
    <property type="molecule type" value="Genomic_DNA"/>
</dbReference>
<accession>Q0AF93</accession>
<reference evidence="8 9" key="1">
    <citation type="journal article" date="2007" name="Environ. Microbiol.">
        <title>Whole-genome analysis of the ammonia-oxidizing bacterium, Nitrosomonas eutropha C91: implications for niche adaptation.</title>
        <authorList>
            <person name="Stein L.Y."/>
            <person name="Arp D.J."/>
            <person name="Berube P.M."/>
            <person name="Chain P.S."/>
            <person name="Hauser L."/>
            <person name="Jetten M.S."/>
            <person name="Klotz M.G."/>
            <person name="Larimer F.W."/>
            <person name="Norton J.M."/>
            <person name="Op den Camp H.J.M."/>
            <person name="Shin M."/>
            <person name="Wei X."/>
        </authorList>
    </citation>
    <scope>NUCLEOTIDE SEQUENCE [LARGE SCALE GENOMIC DNA]</scope>
    <source>
        <strain evidence="9">DSM 101675 / C91 / Nm57</strain>
    </source>
</reference>
<dbReference type="PROSITE" id="PS51900">
    <property type="entry name" value="CB"/>
    <property type="match status" value="1"/>
</dbReference>
<evidence type="ECO:0000256" key="2">
    <source>
        <dbReference type="ARBA" id="ARBA00022908"/>
    </source>
</evidence>
<comment type="similarity">
    <text evidence="1">Belongs to the 'phage' integrase family.</text>
</comment>
<dbReference type="Gene3D" id="1.10.150.130">
    <property type="match status" value="1"/>
</dbReference>
<evidence type="ECO:0000256" key="1">
    <source>
        <dbReference type="ARBA" id="ARBA00008857"/>
    </source>
</evidence>
<dbReference type="eggNOG" id="COG0582">
    <property type="taxonomic scope" value="Bacteria"/>
</dbReference>
<dbReference type="Pfam" id="PF00589">
    <property type="entry name" value="Phage_integrase"/>
    <property type="match status" value="1"/>
</dbReference>
<dbReference type="AlphaFoldDB" id="Q0AF93"/>
<dbReference type="InterPro" id="IPR044068">
    <property type="entry name" value="CB"/>
</dbReference>
<evidence type="ECO:0000256" key="3">
    <source>
        <dbReference type="ARBA" id="ARBA00023125"/>
    </source>
</evidence>
<dbReference type="PANTHER" id="PTHR30629">
    <property type="entry name" value="PROPHAGE INTEGRASE"/>
    <property type="match status" value="1"/>
</dbReference>